<dbReference type="RefSeq" id="WP_039677771.1">
    <property type="nucleotide sequence ID" value="NZ_JWIY01000004.1"/>
</dbReference>
<gene>
    <name evidence="1" type="ORF">RN79_08990</name>
</gene>
<reference evidence="1 2" key="1">
    <citation type="submission" date="2014-12" db="EMBL/GenBank/DDBJ databases">
        <title>Partial genome sequence of Streptococcus constellatus KCOM 1650 (= ChDC B144).</title>
        <authorList>
            <person name="Kook J.-K."/>
            <person name="Park S.-N."/>
            <person name="Lim Y.K."/>
            <person name="Jo E."/>
        </authorList>
    </citation>
    <scope>NUCLEOTIDE SEQUENCE [LARGE SCALE GENOMIC DNA]</scope>
    <source>
        <strain evidence="1 2">KCOM 1650</strain>
    </source>
</reference>
<organism evidence="1 2">
    <name type="scientific">Streptococcus constellatus</name>
    <dbReference type="NCBI Taxonomy" id="76860"/>
    <lineage>
        <taxon>Bacteria</taxon>
        <taxon>Bacillati</taxon>
        <taxon>Bacillota</taxon>
        <taxon>Bacilli</taxon>
        <taxon>Lactobacillales</taxon>
        <taxon>Streptococcaceae</taxon>
        <taxon>Streptococcus</taxon>
        <taxon>Streptococcus anginosus group</taxon>
    </lineage>
</organism>
<sequence length="117" mass="13927">MKDTHNYNEGKIRHCLRNISKKGFNLSGEDVPYGRLRWFIESEEDFYNQFKDTDFKFFGYSPVRSSIEEDFKEYGLLLKQYGIFEKVQMNGGDRVNVQFFPFSNLWKITITILTSII</sequence>
<accession>A0A0C1K303</accession>
<evidence type="ECO:0000313" key="1">
    <source>
        <dbReference type="EMBL" id="KIC77390.1"/>
    </source>
</evidence>
<dbReference type="Proteomes" id="UP000031339">
    <property type="component" value="Unassembled WGS sequence"/>
</dbReference>
<name>A0A0C1K303_STRCV</name>
<comment type="caution">
    <text evidence="1">The sequence shown here is derived from an EMBL/GenBank/DDBJ whole genome shotgun (WGS) entry which is preliminary data.</text>
</comment>
<dbReference type="AlphaFoldDB" id="A0A0C1K303"/>
<dbReference type="EMBL" id="JWIY01000004">
    <property type="protein sequence ID" value="KIC77390.1"/>
    <property type="molecule type" value="Genomic_DNA"/>
</dbReference>
<proteinExistence type="predicted"/>
<dbReference type="OrthoDB" id="3196385at2"/>
<protein>
    <submittedName>
        <fullName evidence="1">Uncharacterized protein</fullName>
    </submittedName>
</protein>
<evidence type="ECO:0000313" key="2">
    <source>
        <dbReference type="Proteomes" id="UP000031339"/>
    </source>
</evidence>